<reference evidence="2 3" key="1">
    <citation type="submission" date="2024-06" db="EMBL/GenBank/DDBJ databases">
        <authorList>
            <person name="Pan Q."/>
            <person name="Wen M."/>
            <person name="Jouanno E."/>
            <person name="Zahm M."/>
            <person name="Klopp C."/>
            <person name="Cabau C."/>
            <person name="Louis A."/>
            <person name="Berthelot C."/>
            <person name="Parey E."/>
            <person name="Roest Crollius H."/>
            <person name="Montfort J."/>
            <person name="Robinson-Rechavi M."/>
            <person name="Bouchez O."/>
            <person name="Lampietro C."/>
            <person name="Lopez Roques C."/>
            <person name="Donnadieu C."/>
            <person name="Postlethwait J."/>
            <person name="Bobe J."/>
            <person name="Verreycken H."/>
            <person name="Guiguen Y."/>
        </authorList>
    </citation>
    <scope>NUCLEOTIDE SEQUENCE [LARGE SCALE GENOMIC DNA]</scope>
    <source>
        <strain evidence="2">Up_M1</strain>
        <tissue evidence="2">Testis</tissue>
    </source>
</reference>
<name>A0ABD0WYF8_UMBPY</name>
<organism evidence="2 3">
    <name type="scientific">Umbra pygmaea</name>
    <name type="common">Eastern mudminnow</name>
    <dbReference type="NCBI Taxonomy" id="75934"/>
    <lineage>
        <taxon>Eukaryota</taxon>
        <taxon>Metazoa</taxon>
        <taxon>Chordata</taxon>
        <taxon>Craniata</taxon>
        <taxon>Vertebrata</taxon>
        <taxon>Euteleostomi</taxon>
        <taxon>Actinopterygii</taxon>
        <taxon>Neopterygii</taxon>
        <taxon>Teleostei</taxon>
        <taxon>Protacanthopterygii</taxon>
        <taxon>Esociformes</taxon>
        <taxon>Umbridae</taxon>
        <taxon>Umbra</taxon>
    </lineage>
</organism>
<feature type="chain" id="PRO_5044815444" evidence="1">
    <location>
        <begin position="25"/>
        <end position="88"/>
    </location>
</feature>
<dbReference type="EMBL" id="JAGEUA010000007">
    <property type="protein sequence ID" value="KAL0969297.1"/>
    <property type="molecule type" value="Genomic_DNA"/>
</dbReference>
<evidence type="ECO:0000313" key="2">
    <source>
        <dbReference type="EMBL" id="KAL0969297.1"/>
    </source>
</evidence>
<gene>
    <name evidence="2" type="ORF">UPYG_G00225210</name>
</gene>
<protein>
    <submittedName>
        <fullName evidence="2">Uncharacterized protein</fullName>
    </submittedName>
</protein>
<sequence>MTKPMTAYFGCFLIAMQFLLLVHAQNPTKFPGGNAATTKASGRTSNASTMAEAVTKNITNTKGACAALQSSAITVLIPLAATGLLGRF</sequence>
<evidence type="ECO:0000313" key="3">
    <source>
        <dbReference type="Proteomes" id="UP001557470"/>
    </source>
</evidence>
<evidence type="ECO:0000256" key="1">
    <source>
        <dbReference type="SAM" id="SignalP"/>
    </source>
</evidence>
<comment type="caution">
    <text evidence="2">The sequence shown here is derived from an EMBL/GenBank/DDBJ whole genome shotgun (WGS) entry which is preliminary data.</text>
</comment>
<proteinExistence type="predicted"/>
<feature type="signal peptide" evidence="1">
    <location>
        <begin position="1"/>
        <end position="24"/>
    </location>
</feature>
<dbReference type="Proteomes" id="UP001557470">
    <property type="component" value="Unassembled WGS sequence"/>
</dbReference>
<keyword evidence="1" id="KW-0732">Signal</keyword>
<accession>A0ABD0WYF8</accession>
<keyword evidence="3" id="KW-1185">Reference proteome</keyword>
<dbReference type="AlphaFoldDB" id="A0ABD0WYF8"/>